<evidence type="ECO:0000313" key="2">
    <source>
        <dbReference type="EMBL" id="MFD0787302.1"/>
    </source>
</evidence>
<keyword evidence="1" id="KW-0812">Transmembrane</keyword>
<feature type="non-terminal residue" evidence="2">
    <location>
        <position position="1"/>
    </location>
</feature>
<keyword evidence="3" id="KW-1185">Reference proteome</keyword>
<gene>
    <name evidence="2" type="ORF">ACFQZ8_25655</name>
</gene>
<feature type="transmembrane region" description="Helical" evidence="1">
    <location>
        <begin position="104"/>
        <end position="124"/>
    </location>
</feature>
<comment type="caution">
    <text evidence="2">The sequence shown here is derived from an EMBL/GenBank/DDBJ whole genome shotgun (WGS) entry which is preliminary data.</text>
</comment>
<dbReference type="Proteomes" id="UP001597053">
    <property type="component" value="Unassembled WGS sequence"/>
</dbReference>
<accession>A0ABW3A8P1</accession>
<protein>
    <recommendedName>
        <fullName evidence="4">ABC transport system permease protein</fullName>
    </recommendedName>
</protein>
<reference evidence="3" key="1">
    <citation type="journal article" date="2019" name="Int. J. Syst. Evol. Microbiol.">
        <title>The Global Catalogue of Microorganisms (GCM) 10K type strain sequencing project: providing services to taxonomists for standard genome sequencing and annotation.</title>
        <authorList>
            <consortium name="The Broad Institute Genomics Platform"/>
            <consortium name="The Broad Institute Genome Sequencing Center for Infectious Disease"/>
            <person name="Wu L."/>
            <person name="Ma J."/>
        </authorList>
    </citation>
    <scope>NUCLEOTIDE SEQUENCE [LARGE SCALE GENOMIC DNA]</scope>
    <source>
        <strain evidence="3">JCM 32148</strain>
    </source>
</reference>
<feature type="transmembrane region" description="Helical" evidence="1">
    <location>
        <begin position="67"/>
        <end position="92"/>
    </location>
</feature>
<keyword evidence="1" id="KW-0472">Membrane</keyword>
<evidence type="ECO:0000256" key="1">
    <source>
        <dbReference type="SAM" id="Phobius"/>
    </source>
</evidence>
<evidence type="ECO:0000313" key="3">
    <source>
        <dbReference type="Proteomes" id="UP001597053"/>
    </source>
</evidence>
<proteinExistence type="predicted"/>
<feature type="transmembrane region" description="Helical" evidence="1">
    <location>
        <begin position="24"/>
        <end position="46"/>
    </location>
</feature>
<evidence type="ECO:0008006" key="4">
    <source>
        <dbReference type="Google" id="ProtNLM"/>
    </source>
</evidence>
<organism evidence="2 3">
    <name type="scientific">Micromonospora azadirachtae</name>
    <dbReference type="NCBI Taxonomy" id="1970735"/>
    <lineage>
        <taxon>Bacteria</taxon>
        <taxon>Bacillati</taxon>
        <taxon>Actinomycetota</taxon>
        <taxon>Actinomycetes</taxon>
        <taxon>Micromonosporales</taxon>
        <taxon>Micromonosporaceae</taxon>
        <taxon>Micromonospora</taxon>
    </lineage>
</organism>
<name>A0ABW3A8P1_9ACTN</name>
<dbReference type="EMBL" id="JBHTHM010001909">
    <property type="protein sequence ID" value="MFD0787302.1"/>
    <property type="molecule type" value="Genomic_DNA"/>
</dbReference>
<sequence length="147" mass="14889">AVATPLASPMVRVELPWAVTAHPVLVSLGLGLAVGFGLSHTSTAVVPGRPAGTGRTGDGPGPEPETATLVGLLVLGPAALVLSAMALAPVLLNAQMDTPYREPLLTVPLFAAGAAGLVALLFGLQRAMDRIRRELRAEVTSGATVAR</sequence>
<keyword evidence="1" id="KW-1133">Transmembrane helix</keyword>